<evidence type="ECO:0000256" key="2">
    <source>
        <dbReference type="ARBA" id="ARBA00004429"/>
    </source>
</evidence>
<dbReference type="Proteomes" id="UP001321825">
    <property type="component" value="Chromosome"/>
</dbReference>
<organism evidence="14 15">
    <name type="scientific">Methylomarinovum caldicuralii</name>
    <dbReference type="NCBI Taxonomy" id="438856"/>
    <lineage>
        <taxon>Bacteria</taxon>
        <taxon>Pseudomonadati</taxon>
        <taxon>Pseudomonadota</taxon>
        <taxon>Gammaproteobacteria</taxon>
        <taxon>Methylococcales</taxon>
        <taxon>Methylothermaceae</taxon>
        <taxon>Methylomarinovum</taxon>
    </lineage>
</organism>
<name>A0AAU9C689_9GAMM</name>
<evidence type="ECO:0000259" key="13">
    <source>
        <dbReference type="Pfam" id="PF00482"/>
    </source>
</evidence>
<dbReference type="PROSITE" id="PS00874">
    <property type="entry name" value="T2SP_F"/>
    <property type="match status" value="1"/>
</dbReference>
<feature type="domain" description="Type II secretion system protein GspF" evidence="13">
    <location>
        <begin position="74"/>
        <end position="193"/>
    </location>
</feature>
<sequence>MPEYRYIARDGAGRQQSGTVEAESREAAVLQLRGQRLLVLEIAEIKRRDGPRSFSLNPLEYRAIRPVDVERDFHQLAVMLRSGLPILEALRIVAGNSRIAVARVWNKIADRIQQGDSLTEAMMEHKVFDRLTLALIRVGEETGNLDFVLDHASKELERMRNFKRQVISALAYPLFVMVFAIGVAIFMLTTVVPEIKKFLAVLGRKLPPITQALIDTSDWLETHGPYILIGLTVFIVTIVLLRKVPLTRYWLDWLLLKTPLFGRIAQLAGAVAFTRGLGTLFKSGVRIVEALEITEALLSNTWLGRRVAEARRQVLHGESLSKPLGEKFGFPPLLYKMLVVGENAGTLDDILDELTAYFEDAMARLIRTMAAFMEPAVTLIVGGIVGFVYAAFLVAMFSAGGKG</sequence>
<evidence type="ECO:0000256" key="4">
    <source>
        <dbReference type="ARBA" id="ARBA00022448"/>
    </source>
</evidence>
<reference evidence="15" key="1">
    <citation type="journal article" date="2024" name="Int. J. Syst. Evol. Microbiol.">
        <title>Methylomarinovum tepidoasis sp. nov., a moderately thermophilic methanotroph of the family Methylothermaceae isolated from a deep-sea hydrothermal field.</title>
        <authorList>
            <person name="Hirayama H."/>
            <person name="Takaki Y."/>
            <person name="Abe M."/>
            <person name="Miyazaki M."/>
            <person name="Uematsu K."/>
            <person name="Matsui Y."/>
            <person name="Takai K."/>
        </authorList>
    </citation>
    <scope>NUCLEOTIDE SEQUENCE [LARGE SCALE GENOMIC DNA]</scope>
    <source>
        <strain evidence="15">IT-9</strain>
    </source>
</reference>
<evidence type="ECO:0000256" key="1">
    <source>
        <dbReference type="ARBA" id="ARBA00002684"/>
    </source>
</evidence>
<keyword evidence="4 11" id="KW-0813">Transport</keyword>
<feature type="domain" description="Type II secretion system protein GspF" evidence="13">
    <location>
        <begin position="273"/>
        <end position="394"/>
    </location>
</feature>
<dbReference type="InterPro" id="IPR003004">
    <property type="entry name" value="GspF/PilC"/>
</dbReference>
<keyword evidence="9 12" id="KW-0472">Membrane</keyword>
<dbReference type="GO" id="GO:0005886">
    <property type="term" value="C:plasma membrane"/>
    <property type="evidence" value="ECO:0007669"/>
    <property type="project" value="UniProtKB-SubCell"/>
</dbReference>
<feature type="transmembrane region" description="Helical" evidence="12">
    <location>
        <begin position="376"/>
        <end position="399"/>
    </location>
</feature>
<accession>A0AAU9C689</accession>
<dbReference type="PRINTS" id="PR00812">
    <property type="entry name" value="BCTERIALGSPF"/>
</dbReference>
<evidence type="ECO:0000256" key="10">
    <source>
        <dbReference type="ARBA" id="ARBA00030750"/>
    </source>
</evidence>
<dbReference type="RefSeq" id="WP_317705142.1">
    <property type="nucleotide sequence ID" value="NZ_AP024714.1"/>
</dbReference>
<keyword evidence="7 11" id="KW-0812">Transmembrane</keyword>
<evidence type="ECO:0000256" key="8">
    <source>
        <dbReference type="ARBA" id="ARBA00022989"/>
    </source>
</evidence>
<dbReference type="Gene3D" id="1.20.81.30">
    <property type="entry name" value="Type II secretion system (T2SS), domain F"/>
    <property type="match status" value="2"/>
</dbReference>
<comment type="similarity">
    <text evidence="3 11">Belongs to the GSP F family.</text>
</comment>
<protein>
    <recommendedName>
        <fullName evidence="10">General secretion pathway protein F</fullName>
    </recommendedName>
</protein>
<proteinExistence type="inferred from homology"/>
<dbReference type="InterPro" id="IPR018076">
    <property type="entry name" value="T2SS_GspF_dom"/>
</dbReference>
<dbReference type="GO" id="GO:0009306">
    <property type="term" value="P:protein secretion"/>
    <property type="evidence" value="ECO:0007669"/>
    <property type="project" value="InterPro"/>
</dbReference>
<dbReference type="InterPro" id="IPR001992">
    <property type="entry name" value="T2SS_GspF/T4SS_PilC_CS"/>
</dbReference>
<keyword evidence="15" id="KW-1185">Reference proteome</keyword>
<evidence type="ECO:0000313" key="15">
    <source>
        <dbReference type="Proteomes" id="UP001321825"/>
    </source>
</evidence>
<evidence type="ECO:0000256" key="5">
    <source>
        <dbReference type="ARBA" id="ARBA00022475"/>
    </source>
</evidence>
<keyword evidence="8 12" id="KW-1133">Transmembrane helix</keyword>
<evidence type="ECO:0000256" key="7">
    <source>
        <dbReference type="ARBA" id="ARBA00022692"/>
    </source>
</evidence>
<evidence type="ECO:0000313" key="14">
    <source>
        <dbReference type="EMBL" id="BCX82755.1"/>
    </source>
</evidence>
<feature type="transmembrane region" description="Helical" evidence="12">
    <location>
        <begin position="166"/>
        <end position="188"/>
    </location>
</feature>
<dbReference type="FunFam" id="1.20.81.30:FF:000001">
    <property type="entry name" value="Type II secretion system protein F"/>
    <property type="match status" value="1"/>
</dbReference>
<evidence type="ECO:0000256" key="3">
    <source>
        <dbReference type="ARBA" id="ARBA00005745"/>
    </source>
</evidence>
<evidence type="ECO:0000256" key="11">
    <source>
        <dbReference type="RuleBase" id="RU003923"/>
    </source>
</evidence>
<dbReference type="EMBL" id="AP024714">
    <property type="protein sequence ID" value="BCX82755.1"/>
    <property type="molecule type" value="Genomic_DNA"/>
</dbReference>
<dbReference type="Pfam" id="PF00482">
    <property type="entry name" value="T2SSF"/>
    <property type="match status" value="2"/>
</dbReference>
<evidence type="ECO:0000256" key="9">
    <source>
        <dbReference type="ARBA" id="ARBA00023136"/>
    </source>
</evidence>
<gene>
    <name evidence="14" type="ORF">MIT9_P2341</name>
</gene>
<keyword evidence="6" id="KW-0997">Cell inner membrane</keyword>
<dbReference type="PANTHER" id="PTHR30012:SF0">
    <property type="entry name" value="TYPE II SECRETION SYSTEM PROTEIN F-RELATED"/>
    <property type="match status" value="1"/>
</dbReference>
<keyword evidence="5" id="KW-1003">Cell membrane</keyword>
<comment type="function">
    <text evidence="1">Component of the type II secretion system inner membrane complex required for the energy-dependent secretion of extracellular factors such as proteases and toxins from the periplasm.</text>
</comment>
<evidence type="ECO:0000256" key="12">
    <source>
        <dbReference type="SAM" id="Phobius"/>
    </source>
</evidence>
<dbReference type="AlphaFoldDB" id="A0AAU9C689"/>
<dbReference type="KEGG" id="mcau:MIT9_P2341"/>
<dbReference type="InterPro" id="IPR042094">
    <property type="entry name" value="T2SS_GspF_sf"/>
</dbReference>
<evidence type="ECO:0000256" key="6">
    <source>
        <dbReference type="ARBA" id="ARBA00022519"/>
    </source>
</evidence>
<feature type="transmembrane region" description="Helical" evidence="12">
    <location>
        <begin position="223"/>
        <end position="241"/>
    </location>
</feature>
<comment type="subcellular location">
    <subcellularLocation>
        <location evidence="2 11">Cell inner membrane</location>
        <topology evidence="2 11">Multi-pass membrane protein</topology>
    </subcellularLocation>
</comment>
<dbReference type="PANTHER" id="PTHR30012">
    <property type="entry name" value="GENERAL SECRETION PATHWAY PROTEIN"/>
    <property type="match status" value="1"/>
</dbReference>